<reference evidence="2 3" key="1">
    <citation type="submission" date="2019-02" db="EMBL/GenBank/DDBJ databases">
        <title>Haloarcula mannanilyticum sp. nov., a mannan degrading haloarchaeon isolated from commercial salt.</title>
        <authorList>
            <person name="Enomoto S."/>
            <person name="Shimane Y."/>
            <person name="Kamekura M."/>
            <person name="Ito T."/>
            <person name="Moriya O."/>
            <person name="Ihara K."/>
            <person name="Takahashi-Ando N."/>
            <person name="Fukushima Y."/>
            <person name="Yoshida Y."/>
            <person name="Usama R."/>
            <person name="Takai K."/>
            <person name="Minegishi H."/>
        </authorList>
    </citation>
    <scope>NUCLEOTIDE SEQUENCE [LARGE SCALE GENOMIC DNA]</scope>
    <source>
        <strain evidence="2 3">MD130-1</strain>
    </source>
</reference>
<gene>
    <name evidence="2" type="ORF">Harman_11890</name>
</gene>
<dbReference type="Proteomes" id="UP000304382">
    <property type="component" value="Unassembled WGS sequence"/>
</dbReference>
<dbReference type="OrthoDB" id="316855at2157"/>
<protein>
    <recommendedName>
        <fullName evidence="1">DUF7845 domain-containing protein</fullName>
    </recommendedName>
</protein>
<comment type="caution">
    <text evidence="2">The sequence shown here is derived from an EMBL/GenBank/DDBJ whole genome shotgun (WGS) entry which is preliminary data.</text>
</comment>
<dbReference type="RefSeq" id="WP_137682880.1">
    <property type="nucleotide sequence ID" value="NZ_BIXZ01000001.1"/>
</dbReference>
<proteinExistence type="predicted"/>
<evidence type="ECO:0000313" key="3">
    <source>
        <dbReference type="Proteomes" id="UP000304382"/>
    </source>
</evidence>
<keyword evidence="3" id="KW-1185">Reference proteome</keyword>
<evidence type="ECO:0000259" key="1">
    <source>
        <dbReference type="Pfam" id="PF25227"/>
    </source>
</evidence>
<sequence>MNRASTSIEEVIDLQPHRIGANLIFDNDKLSPYWAMVSQFEPDLDEHDETFPCLGKQMEITKSSFWEGQLEAPPQATFDGGMNEYSISAYAADDPNNERGANFKFRPGYPNAKNKDTGDLIGGMPTECPESIRVQVESTNLSQFEVLALLQSLASHLGIDGGYFQRPHEWSSIYALELYGRIDRETATGCIAGKGGVLEHIAQFSNGRGRGEHKWDHEDIKGHYEAVSLSPENWQRLLPEQSLAKRLKCYQPKWVRSEDTGDDPLYHHKIECQYWADYYPDGESPIQWTGYESAVGEFRETVVNALHWAGVDFAPDSDVWIEDPYFEPGQADDAVEVYPNPMPDLEQQTRADAVDQLRGPETTESEWDVLVAMTDGGGRHYQDVAEEAGKSASTVYRAAEKFSDIIEIDNGMVQFRDGVVRDQIETVAERWQAAKDTTMDALERVAERASPFSRRSEDDDPSALERWANRHGIVVHSTQDPMEMELKRPVSLQEILKILRSGLDAAEGSSVPTERFENALIDWTGLDGEVRKDRRIVNNGRFLGKHNVDRPIW</sequence>
<name>A0A4C2EFT9_9EURY</name>
<organism evidence="2 3">
    <name type="scientific">Haloarcula mannanilytica</name>
    <dbReference type="NCBI Taxonomy" id="2509225"/>
    <lineage>
        <taxon>Archaea</taxon>
        <taxon>Methanobacteriati</taxon>
        <taxon>Methanobacteriota</taxon>
        <taxon>Stenosarchaea group</taxon>
        <taxon>Halobacteria</taxon>
        <taxon>Halobacteriales</taxon>
        <taxon>Haloarculaceae</taxon>
        <taxon>Haloarcula</taxon>
    </lineage>
</organism>
<feature type="domain" description="DUF7845" evidence="1">
    <location>
        <begin position="12"/>
        <end position="328"/>
    </location>
</feature>
<evidence type="ECO:0000313" key="2">
    <source>
        <dbReference type="EMBL" id="GCF13254.1"/>
    </source>
</evidence>
<dbReference type="Pfam" id="PF25227">
    <property type="entry name" value="DUF7845"/>
    <property type="match status" value="1"/>
</dbReference>
<dbReference type="InterPro" id="IPR057167">
    <property type="entry name" value="DUF7845"/>
</dbReference>
<accession>A0A4C2EFT9</accession>
<dbReference type="AlphaFoldDB" id="A0A4C2EFT9"/>
<dbReference type="EMBL" id="BIXZ01000001">
    <property type="protein sequence ID" value="GCF13254.1"/>
    <property type="molecule type" value="Genomic_DNA"/>
</dbReference>